<dbReference type="OrthoDB" id="9800776at2"/>
<comment type="caution">
    <text evidence="7">The sequence shown here is derived from an EMBL/GenBank/DDBJ whole genome shotgun (WGS) entry which is preliminary data.</text>
</comment>
<evidence type="ECO:0000256" key="2">
    <source>
        <dbReference type="ARBA" id="ARBA00022723"/>
    </source>
</evidence>
<keyword evidence="3" id="KW-0560">Oxidoreductase</keyword>
<evidence type="ECO:0000256" key="4">
    <source>
        <dbReference type="ARBA" id="ARBA00023004"/>
    </source>
</evidence>
<dbReference type="Proteomes" id="UP000050514">
    <property type="component" value="Unassembled WGS sequence"/>
</dbReference>
<dbReference type="CDD" id="cd03469">
    <property type="entry name" value="Rieske_RO_Alpha_N"/>
    <property type="match status" value="1"/>
</dbReference>
<gene>
    <name evidence="7" type="ORF">AC812_11910</name>
</gene>
<dbReference type="GO" id="GO:0051537">
    <property type="term" value="F:2 iron, 2 sulfur cluster binding"/>
    <property type="evidence" value="ECO:0007669"/>
    <property type="project" value="UniProtKB-KW"/>
</dbReference>
<organism evidence="7 8">
    <name type="scientific">Bellilinea caldifistulae</name>
    <dbReference type="NCBI Taxonomy" id="360411"/>
    <lineage>
        <taxon>Bacteria</taxon>
        <taxon>Bacillati</taxon>
        <taxon>Chloroflexota</taxon>
        <taxon>Anaerolineae</taxon>
        <taxon>Anaerolineales</taxon>
        <taxon>Anaerolineaceae</taxon>
        <taxon>Bellilinea</taxon>
    </lineage>
</organism>
<dbReference type="GO" id="GO:0004497">
    <property type="term" value="F:monooxygenase activity"/>
    <property type="evidence" value="ECO:0007669"/>
    <property type="project" value="UniProtKB-ARBA"/>
</dbReference>
<sequence>MIRNQWYAVLESREVPRGKPLGVTRMGEKLVFWRDRQGKVHCLSDRCAHLSASLSQGKITAEDRLACPFHAFEYDSSGQCRYIPSLGRNAEPPKAMRVHSYPTCEAHDLIWIWWGEPRPNLTPPRWFDIDETFSYSGYHEQWPVHYSRMIENQMDVMHLPHVHYNTIGRGRRVVVDGPIVTLEDDIIRMWVYNRVDDGTPPRKPEELPPPQRPPFLEFIFPNIWQNRISNDLRIFVAFAPVDEENGMFYLRYYQRMVRVPVIKTLINWVGVLGSRYIANQDKRVVSRQDPKRSSLRNGEKFVQGDRIILTYRRRREELIAENNRTSASL</sequence>
<dbReference type="InterPro" id="IPR050584">
    <property type="entry name" value="Cholesterol_7-desaturase"/>
</dbReference>
<dbReference type="InterPro" id="IPR036922">
    <property type="entry name" value="Rieske_2Fe-2S_sf"/>
</dbReference>
<dbReference type="SUPFAM" id="SSF50022">
    <property type="entry name" value="ISP domain"/>
    <property type="match status" value="1"/>
</dbReference>
<protein>
    <submittedName>
        <fullName evidence="7">Oxidase</fullName>
    </submittedName>
</protein>
<name>A0A0P6WW52_9CHLR</name>
<dbReference type="InterPro" id="IPR044043">
    <property type="entry name" value="VanA_C_cat"/>
</dbReference>
<evidence type="ECO:0000313" key="7">
    <source>
        <dbReference type="EMBL" id="KPL74504.1"/>
    </source>
</evidence>
<accession>A0A0P6WW52</accession>
<evidence type="ECO:0000259" key="6">
    <source>
        <dbReference type="PROSITE" id="PS51296"/>
    </source>
</evidence>
<dbReference type="GO" id="GO:0046872">
    <property type="term" value="F:metal ion binding"/>
    <property type="evidence" value="ECO:0007669"/>
    <property type="project" value="UniProtKB-KW"/>
</dbReference>
<dbReference type="InterPro" id="IPR017941">
    <property type="entry name" value="Rieske_2Fe-2S"/>
</dbReference>
<evidence type="ECO:0000256" key="3">
    <source>
        <dbReference type="ARBA" id="ARBA00023002"/>
    </source>
</evidence>
<dbReference type="SUPFAM" id="SSF55961">
    <property type="entry name" value="Bet v1-like"/>
    <property type="match status" value="1"/>
</dbReference>
<dbReference type="STRING" id="360411.AC812_11910"/>
<dbReference type="PANTHER" id="PTHR21266:SF59">
    <property type="entry name" value="BLR4922 PROTEIN"/>
    <property type="match status" value="1"/>
</dbReference>
<evidence type="ECO:0000256" key="5">
    <source>
        <dbReference type="ARBA" id="ARBA00023014"/>
    </source>
</evidence>
<keyword evidence="2" id="KW-0479">Metal-binding</keyword>
<keyword evidence="8" id="KW-1185">Reference proteome</keyword>
<dbReference type="AlphaFoldDB" id="A0A0P6WW52"/>
<reference evidence="7 8" key="1">
    <citation type="submission" date="2015-07" db="EMBL/GenBank/DDBJ databases">
        <title>Draft genome of Bellilinea caldifistulae DSM 17877.</title>
        <authorList>
            <person name="Hemp J."/>
            <person name="Ward L.M."/>
            <person name="Pace L.A."/>
            <person name="Fischer W.W."/>
        </authorList>
    </citation>
    <scope>NUCLEOTIDE SEQUENCE [LARGE SCALE GENOMIC DNA]</scope>
    <source>
        <strain evidence="7 8">GOMI-1</strain>
    </source>
</reference>
<dbReference type="Gene3D" id="2.102.10.10">
    <property type="entry name" value="Rieske [2Fe-2S] iron-sulphur domain"/>
    <property type="match status" value="1"/>
</dbReference>
<dbReference type="Pfam" id="PF00355">
    <property type="entry name" value="Rieske"/>
    <property type="match status" value="1"/>
</dbReference>
<evidence type="ECO:0000313" key="8">
    <source>
        <dbReference type="Proteomes" id="UP000050514"/>
    </source>
</evidence>
<feature type="domain" description="Rieske" evidence="6">
    <location>
        <begin position="6"/>
        <end position="112"/>
    </location>
</feature>
<keyword evidence="1" id="KW-0001">2Fe-2S</keyword>
<dbReference type="Pfam" id="PF19112">
    <property type="entry name" value="VanA_C"/>
    <property type="match status" value="1"/>
</dbReference>
<keyword evidence="5" id="KW-0411">Iron-sulfur</keyword>
<evidence type="ECO:0000256" key="1">
    <source>
        <dbReference type="ARBA" id="ARBA00022714"/>
    </source>
</evidence>
<dbReference type="RefSeq" id="WP_061918746.1">
    <property type="nucleotide sequence ID" value="NZ_DF967971.1"/>
</dbReference>
<dbReference type="EMBL" id="LGHJ01000017">
    <property type="protein sequence ID" value="KPL74504.1"/>
    <property type="molecule type" value="Genomic_DNA"/>
</dbReference>
<proteinExistence type="predicted"/>
<dbReference type="PROSITE" id="PS51296">
    <property type="entry name" value="RIESKE"/>
    <property type="match status" value="1"/>
</dbReference>
<keyword evidence="4" id="KW-0408">Iron</keyword>
<dbReference type="GO" id="GO:0016705">
    <property type="term" value="F:oxidoreductase activity, acting on paired donors, with incorporation or reduction of molecular oxygen"/>
    <property type="evidence" value="ECO:0007669"/>
    <property type="project" value="UniProtKB-ARBA"/>
</dbReference>
<dbReference type="PANTHER" id="PTHR21266">
    <property type="entry name" value="IRON-SULFUR DOMAIN CONTAINING PROTEIN"/>
    <property type="match status" value="1"/>
</dbReference>
<dbReference type="Gene3D" id="3.90.380.10">
    <property type="entry name" value="Naphthalene 1,2-dioxygenase Alpha Subunit, Chain A, domain 1"/>
    <property type="match status" value="1"/>
</dbReference>